<accession>A0ABV8MSZ0</accession>
<reference evidence="5" key="1">
    <citation type="journal article" date="2019" name="Int. J. Syst. Evol. Microbiol.">
        <title>The Global Catalogue of Microorganisms (GCM) 10K type strain sequencing project: providing services to taxonomists for standard genome sequencing and annotation.</title>
        <authorList>
            <consortium name="The Broad Institute Genomics Platform"/>
            <consortium name="The Broad Institute Genome Sequencing Center for Infectious Disease"/>
            <person name="Wu L."/>
            <person name="Ma J."/>
        </authorList>
    </citation>
    <scope>NUCLEOTIDE SEQUENCE [LARGE SCALE GENOMIC DNA]</scope>
    <source>
        <strain evidence="5">LMG 29894</strain>
    </source>
</reference>
<feature type="chain" id="PRO_5047499988" evidence="2">
    <location>
        <begin position="29"/>
        <end position="251"/>
    </location>
</feature>
<evidence type="ECO:0000313" key="5">
    <source>
        <dbReference type="Proteomes" id="UP001595791"/>
    </source>
</evidence>
<evidence type="ECO:0000256" key="1">
    <source>
        <dbReference type="ARBA" id="ARBA00022729"/>
    </source>
</evidence>
<sequence length="251" mass="27627">MVTTGFRRLLLTGTVVLSGISMISSALAAESVHLATSEFPPYMSATMPDQGIVVAIAHEAFKRVGYSTKISFFPWARLMHESKAGRVDGVAGLWPSTEREQWFVFSNRVAQTQVGLYMRNDKPISYKSLSDLKPYTVGTVRDYANPKAFDEAKLKVDVVGDDVTNLRKLASGRIDLALIDKGVARYLISTKAPETASKVSWIDPPIEKKYLTIALSKKAPDYEKKLAAFNQGMALMEKDGTLAKMLEKAGL</sequence>
<dbReference type="Pfam" id="PF00497">
    <property type="entry name" value="SBP_bac_3"/>
    <property type="match status" value="1"/>
</dbReference>
<comment type="caution">
    <text evidence="4">The sequence shown here is derived from an EMBL/GenBank/DDBJ whole genome shotgun (WGS) entry which is preliminary data.</text>
</comment>
<feature type="signal peptide" evidence="2">
    <location>
        <begin position="1"/>
        <end position="28"/>
    </location>
</feature>
<dbReference type="Gene3D" id="3.40.190.10">
    <property type="entry name" value="Periplasmic binding protein-like II"/>
    <property type="match status" value="2"/>
</dbReference>
<keyword evidence="1 2" id="KW-0732">Signal</keyword>
<feature type="domain" description="Solute-binding protein family 3/N-terminal" evidence="3">
    <location>
        <begin position="31"/>
        <end position="249"/>
    </location>
</feature>
<dbReference type="InterPro" id="IPR001638">
    <property type="entry name" value="Solute-binding_3/MltF_N"/>
</dbReference>
<gene>
    <name evidence="4" type="ORF">ACFOW7_18845</name>
</gene>
<organism evidence="4 5">
    <name type="scientific">Chitinimonas lacunae</name>
    <dbReference type="NCBI Taxonomy" id="1963018"/>
    <lineage>
        <taxon>Bacteria</taxon>
        <taxon>Pseudomonadati</taxon>
        <taxon>Pseudomonadota</taxon>
        <taxon>Betaproteobacteria</taxon>
        <taxon>Neisseriales</taxon>
        <taxon>Chitinibacteraceae</taxon>
        <taxon>Chitinimonas</taxon>
    </lineage>
</organism>
<name>A0ABV8MSZ0_9NEIS</name>
<dbReference type="RefSeq" id="WP_378167294.1">
    <property type="nucleotide sequence ID" value="NZ_JBHSBU010000001.1"/>
</dbReference>
<evidence type="ECO:0000256" key="2">
    <source>
        <dbReference type="SAM" id="SignalP"/>
    </source>
</evidence>
<evidence type="ECO:0000313" key="4">
    <source>
        <dbReference type="EMBL" id="MFC4161398.1"/>
    </source>
</evidence>
<dbReference type="PANTHER" id="PTHR35936:SF25">
    <property type="entry name" value="ABC TRANSPORTER SUBSTRATE-BINDING PROTEIN"/>
    <property type="match status" value="1"/>
</dbReference>
<evidence type="ECO:0000259" key="3">
    <source>
        <dbReference type="SMART" id="SM00062"/>
    </source>
</evidence>
<dbReference type="SUPFAM" id="SSF53850">
    <property type="entry name" value="Periplasmic binding protein-like II"/>
    <property type="match status" value="1"/>
</dbReference>
<proteinExistence type="predicted"/>
<dbReference type="EMBL" id="JBHSBU010000001">
    <property type="protein sequence ID" value="MFC4161398.1"/>
    <property type="molecule type" value="Genomic_DNA"/>
</dbReference>
<dbReference type="Proteomes" id="UP001595791">
    <property type="component" value="Unassembled WGS sequence"/>
</dbReference>
<dbReference type="SMART" id="SM00062">
    <property type="entry name" value="PBPb"/>
    <property type="match status" value="1"/>
</dbReference>
<dbReference type="PANTHER" id="PTHR35936">
    <property type="entry name" value="MEMBRANE-BOUND LYTIC MUREIN TRANSGLYCOSYLASE F"/>
    <property type="match status" value="1"/>
</dbReference>
<keyword evidence="5" id="KW-1185">Reference proteome</keyword>
<protein>
    <submittedName>
        <fullName evidence="4">Substrate-binding periplasmic protein</fullName>
    </submittedName>
</protein>